<keyword evidence="2" id="KW-1185">Reference proteome</keyword>
<dbReference type="AlphaFoldDB" id="A0A0C9SN85"/>
<evidence type="ECO:0000313" key="1">
    <source>
        <dbReference type="EMBL" id="KIJ07484.1"/>
    </source>
</evidence>
<name>A0A0C9SN85_PAXIN</name>
<proteinExistence type="predicted"/>
<sequence length="103" mass="11332">MLPNERISDHRTVFKAFARPGRFPSNLLSFRASQQPVSLYSTGTYSLHDFHRFVDKPNLTCPTLTLTSATALPPALAPSTPAPANKEIVGASRHLDRLSAWIS</sequence>
<dbReference type="Proteomes" id="UP000053647">
    <property type="component" value="Unassembled WGS sequence"/>
</dbReference>
<reference evidence="2" key="2">
    <citation type="submission" date="2015-01" db="EMBL/GenBank/DDBJ databases">
        <title>Evolutionary Origins and Diversification of the Mycorrhizal Mutualists.</title>
        <authorList>
            <consortium name="DOE Joint Genome Institute"/>
            <consortium name="Mycorrhizal Genomics Consortium"/>
            <person name="Kohler A."/>
            <person name="Kuo A."/>
            <person name="Nagy L.G."/>
            <person name="Floudas D."/>
            <person name="Copeland A."/>
            <person name="Barry K.W."/>
            <person name="Cichocki N."/>
            <person name="Veneault-Fourrey C."/>
            <person name="LaButti K."/>
            <person name="Lindquist E.A."/>
            <person name="Lipzen A."/>
            <person name="Lundell T."/>
            <person name="Morin E."/>
            <person name="Murat C."/>
            <person name="Riley R."/>
            <person name="Ohm R."/>
            <person name="Sun H."/>
            <person name="Tunlid A."/>
            <person name="Henrissat B."/>
            <person name="Grigoriev I.V."/>
            <person name="Hibbett D.S."/>
            <person name="Martin F."/>
        </authorList>
    </citation>
    <scope>NUCLEOTIDE SEQUENCE [LARGE SCALE GENOMIC DNA]</scope>
    <source>
        <strain evidence="2">ATCC 200175</strain>
    </source>
</reference>
<reference evidence="1 2" key="1">
    <citation type="submission" date="2014-06" db="EMBL/GenBank/DDBJ databases">
        <authorList>
            <consortium name="DOE Joint Genome Institute"/>
            <person name="Kuo A."/>
            <person name="Kohler A."/>
            <person name="Nagy L.G."/>
            <person name="Floudas D."/>
            <person name="Copeland A."/>
            <person name="Barry K.W."/>
            <person name="Cichocki N."/>
            <person name="Veneault-Fourrey C."/>
            <person name="LaButti K."/>
            <person name="Lindquist E.A."/>
            <person name="Lipzen A."/>
            <person name="Lundell T."/>
            <person name="Morin E."/>
            <person name="Murat C."/>
            <person name="Sun H."/>
            <person name="Tunlid A."/>
            <person name="Henrissat B."/>
            <person name="Grigoriev I.V."/>
            <person name="Hibbett D.S."/>
            <person name="Martin F."/>
            <person name="Nordberg H.P."/>
            <person name="Cantor M.N."/>
            <person name="Hua S.X."/>
        </authorList>
    </citation>
    <scope>NUCLEOTIDE SEQUENCE [LARGE SCALE GENOMIC DNA]</scope>
    <source>
        <strain evidence="1 2">ATCC 200175</strain>
    </source>
</reference>
<protein>
    <submittedName>
        <fullName evidence="1">Uncharacterized protein</fullName>
    </submittedName>
</protein>
<accession>A0A0C9SN85</accession>
<dbReference type="EMBL" id="KN819877">
    <property type="protein sequence ID" value="KIJ07484.1"/>
    <property type="molecule type" value="Genomic_DNA"/>
</dbReference>
<dbReference type="HOGENOM" id="CLU_2264558_0_0_1"/>
<organism evidence="1 2">
    <name type="scientific">Paxillus involutus ATCC 200175</name>
    <dbReference type="NCBI Taxonomy" id="664439"/>
    <lineage>
        <taxon>Eukaryota</taxon>
        <taxon>Fungi</taxon>
        <taxon>Dikarya</taxon>
        <taxon>Basidiomycota</taxon>
        <taxon>Agaricomycotina</taxon>
        <taxon>Agaricomycetes</taxon>
        <taxon>Agaricomycetidae</taxon>
        <taxon>Boletales</taxon>
        <taxon>Paxilineae</taxon>
        <taxon>Paxillaceae</taxon>
        <taxon>Paxillus</taxon>
    </lineage>
</organism>
<evidence type="ECO:0000313" key="2">
    <source>
        <dbReference type="Proteomes" id="UP000053647"/>
    </source>
</evidence>
<gene>
    <name evidence="1" type="ORF">PAXINDRAFT_19329</name>
</gene>